<dbReference type="AlphaFoldDB" id="A0A285GMQ5"/>
<proteinExistence type="predicted"/>
<dbReference type="GO" id="GO:0016757">
    <property type="term" value="F:glycosyltransferase activity"/>
    <property type="evidence" value="ECO:0007669"/>
    <property type="project" value="UniProtKB-KW"/>
</dbReference>
<evidence type="ECO:0000313" key="4">
    <source>
        <dbReference type="EMBL" id="SNY24484.1"/>
    </source>
</evidence>
<feature type="domain" description="Glycosyltransferase 2-like" evidence="2">
    <location>
        <begin position="9"/>
        <end position="115"/>
    </location>
</feature>
<evidence type="ECO:0000313" key="5">
    <source>
        <dbReference type="Proteomes" id="UP000219573"/>
    </source>
</evidence>
<dbReference type="RefSeq" id="WP_097017447.1">
    <property type="nucleotide sequence ID" value="NZ_OBDZ01000008.1"/>
</dbReference>
<accession>A0A285GMQ5</accession>
<evidence type="ECO:0000259" key="3">
    <source>
        <dbReference type="Pfam" id="PF02709"/>
    </source>
</evidence>
<name>A0A285GMQ5_9FIRM</name>
<keyword evidence="5" id="KW-1185">Reference proteome</keyword>
<evidence type="ECO:0000256" key="1">
    <source>
        <dbReference type="ARBA" id="ARBA00022679"/>
    </source>
</evidence>
<dbReference type="Pfam" id="PF00535">
    <property type="entry name" value="Glycos_transf_2"/>
    <property type="match status" value="1"/>
</dbReference>
<dbReference type="Proteomes" id="UP000219573">
    <property type="component" value="Unassembled WGS sequence"/>
</dbReference>
<dbReference type="EMBL" id="OBDZ01000008">
    <property type="protein sequence ID" value="SNY24484.1"/>
    <property type="molecule type" value="Genomic_DNA"/>
</dbReference>
<dbReference type="SUPFAM" id="SSF53448">
    <property type="entry name" value="Nucleotide-diphospho-sugar transferases"/>
    <property type="match status" value="1"/>
</dbReference>
<keyword evidence="1 4" id="KW-0808">Transferase</keyword>
<reference evidence="5" key="1">
    <citation type="submission" date="2017-09" db="EMBL/GenBank/DDBJ databases">
        <authorList>
            <person name="Varghese N."/>
            <person name="Submissions S."/>
        </authorList>
    </citation>
    <scope>NUCLEOTIDE SEQUENCE [LARGE SCALE GENOMIC DNA]</scope>
    <source>
        <strain evidence="5">MSL47</strain>
    </source>
</reference>
<feature type="domain" description="Galactosyltransferase C-terminal" evidence="3">
    <location>
        <begin position="175"/>
        <end position="232"/>
    </location>
</feature>
<dbReference type="PANTHER" id="PTHR43685:SF3">
    <property type="entry name" value="SLR2126 PROTEIN"/>
    <property type="match status" value="1"/>
</dbReference>
<dbReference type="InterPro" id="IPR001173">
    <property type="entry name" value="Glyco_trans_2-like"/>
</dbReference>
<dbReference type="OrthoDB" id="9812302at2"/>
<dbReference type="InterPro" id="IPR027791">
    <property type="entry name" value="Galactosyl_T_C"/>
</dbReference>
<dbReference type="InterPro" id="IPR029044">
    <property type="entry name" value="Nucleotide-diphossugar_trans"/>
</dbReference>
<sequence>MINSSVDLSIIISIYKKNNYLELVLESLKQQTCKNFEVIIAEDNDEEELKKFIKQKRKIYNFNIKHVYQEDKGFRKSRILNEAIKKAESNFLIFIDSDCILHKKFLEEYTKRKSNNICLFSRRVLLDSKLTNVLLEEKNINYLSFMKILLSKSSHIEEGLYFPFDFNLIKRKTVMIGSNFGVSKDIIYKVNGFDEDYEDYGFEDTDLQWRLEKIGVEFKSLRNKAIQYHLFHGRNGQKEAFNKNKKIYKKKKEKGDVFCQNGLIKK</sequence>
<organism evidence="4 5">
    <name type="scientific">Orenia metallireducens</name>
    <dbReference type="NCBI Taxonomy" id="1413210"/>
    <lineage>
        <taxon>Bacteria</taxon>
        <taxon>Bacillati</taxon>
        <taxon>Bacillota</taxon>
        <taxon>Clostridia</taxon>
        <taxon>Halanaerobiales</taxon>
        <taxon>Halobacteroidaceae</taxon>
        <taxon>Orenia</taxon>
    </lineage>
</organism>
<dbReference type="Gene3D" id="3.90.550.10">
    <property type="entry name" value="Spore Coat Polysaccharide Biosynthesis Protein SpsA, Chain A"/>
    <property type="match status" value="1"/>
</dbReference>
<protein>
    <submittedName>
        <fullName evidence="4">N-terminal domain of galactosyltransferase</fullName>
    </submittedName>
</protein>
<dbReference type="PANTHER" id="PTHR43685">
    <property type="entry name" value="GLYCOSYLTRANSFERASE"/>
    <property type="match status" value="1"/>
</dbReference>
<dbReference type="Pfam" id="PF02709">
    <property type="entry name" value="Glyco_transf_7C"/>
    <property type="match status" value="1"/>
</dbReference>
<gene>
    <name evidence="4" type="ORF">SAMN06265827_108122</name>
</gene>
<evidence type="ECO:0000259" key="2">
    <source>
        <dbReference type="Pfam" id="PF00535"/>
    </source>
</evidence>
<dbReference type="InterPro" id="IPR050834">
    <property type="entry name" value="Glycosyltransf_2"/>
</dbReference>
<keyword evidence="4" id="KW-0328">Glycosyltransferase</keyword>